<name>A0A0E2DC09_LEPIR</name>
<gene>
    <name evidence="1" type="ORF">LEP1GSC105_4936</name>
</gene>
<evidence type="ECO:0000313" key="1">
    <source>
        <dbReference type="EMBL" id="EKR56989.1"/>
    </source>
</evidence>
<reference evidence="1 2" key="1">
    <citation type="submission" date="2012-10" db="EMBL/GenBank/DDBJ databases">
        <authorList>
            <person name="Harkins D.M."/>
            <person name="Durkin A.S."/>
            <person name="Brinkac L.M."/>
            <person name="Haft D.H."/>
            <person name="Selengut J.D."/>
            <person name="Sanka R."/>
            <person name="DePew J."/>
            <person name="Purushe J."/>
            <person name="Chanthongthip A."/>
            <person name="Lattana O."/>
            <person name="Phetsouvanh R."/>
            <person name="Newton P.N."/>
            <person name="Vinetz J.M."/>
            <person name="Sutton G.G."/>
            <person name="Nierman W.C."/>
            <person name="Fouts D.E."/>
        </authorList>
    </citation>
    <scope>NUCLEOTIDE SEQUENCE [LARGE SCALE GENOMIC DNA]</scope>
    <source>
        <strain evidence="1 2">UI 12758</strain>
    </source>
</reference>
<evidence type="ECO:0000313" key="2">
    <source>
        <dbReference type="Proteomes" id="UP000001340"/>
    </source>
</evidence>
<dbReference type="AlphaFoldDB" id="A0A0E2DC09"/>
<organism evidence="1 2">
    <name type="scientific">Leptospira interrogans str. UI 12758</name>
    <dbReference type="NCBI Taxonomy" id="1049938"/>
    <lineage>
        <taxon>Bacteria</taxon>
        <taxon>Pseudomonadati</taxon>
        <taxon>Spirochaetota</taxon>
        <taxon>Spirochaetia</taxon>
        <taxon>Leptospirales</taxon>
        <taxon>Leptospiraceae</taxon>
        <taxon>Leptospira</taxon>
    </lineage>
</organism>
<accession>A0A0E2DC09</accession>
<dbReference type="Proteomes" id="UP000001340">
    <property type="component" value="Unassembled WGS sequence"/>
</dbReference>
<sequence>MYVDIPWNPEVTCVYWDPETNALVKVEVSPEDLEKVEELLFKRV</sequence>
<dbReference type="EMBL" id="AHNR02000007">
    <property type="protein sequence ID" value="EKR56989.1"/>
    <property type="molecule type" value="Genomic_DNA"/>
</dbReference>
<comment type="caution">
    <text evidence="1">The sequence shown here is derived from an EMBL/GenBank/DDBJ whole genome shotgun (WGS) entry which is preliminary data.</text>
</comment>
<protein>
    <submittedName>
        <fullName evidence="1">Uncharacterized protein</fullName>
    </submittedName>
</protein>
<proteinExistence type="predicted"/>